<reference evidence="3" key="2">
    <citation type="submission" date="2018-05" db="EMBL/GenBank/DDBJ databases">
        <title>Algibacter marinivivus sp. nov., isolated from sample around a algae.</title>
        <authorList>
            <person name="Lu D."/>
        </authorList>
    </citation>
    <scope>NUCLEOTIDE SEQUENCE [LARGE SCALE GENOMIC DNA]</scope>
    <source>
        <strain evidence="3">ZY111</strain>
    </source>
</reference>
<accession>A0A2U2X5N3</accession>
<name>A0A2U2X5N3_9FLAO</name>
<keyword evidence="1" id="KW-1133">Transmembrane helix</keyword>
<sequence length="103" mass="11776">MDKKTINNILSNDLIKISSTEFNNEIISKLKKKPAIKYKPIFKSTEVLLSSLIILTLFLTVEYKIINNPDQTTLILSLSLILIPICFLGFNKIQQLIINQKRA</sequence>
<evidence type="ECO:0000256" key="1">
    <source>
        <dbReference type="SAM" id="Phobius"/>
    </source>
</evidence>
<feature type="transmembrane region" description="Helical" evidence="1">
    <location>
        <begin position="47"/>
        <end position="66"/>
    </location>
</feature>
<evidence type="ECO:0000313" key="2">
    <source>
        <dbReference type="EMBL" id="PWH83083.1"/>
    </source>
</evidence>
<keyword evidence="1" id="KW-0472">Membrane</keyword>
<dbReference type="RefSeq" id="WP_109351107.1">
    <property type="nucleotide sequence ID" value="NZ_QFRI01000001.1"/>
</dbReference>
<proteinExistence type="predicted"/>
<gene>
    <name evidence="2" type="ORF">DIS18_00575</name>
</gene>
<feature type="transmembrane region" description="Helical" evidence="1">
    <location>
        <begin position="72"/>
        <end position="91"/>
    </location>
</feature>
<reference evidence="3" key="3">
    <citation type="submission" date="2018-05" db="EMBL/GenBank/DDBJ databases">
        <authorList>
            <person name="Lu D."/>
        </authorList>
    </citation>
    <scope>NUCLEOTIDE SEQUENCE [LARGE SCALE GENOMIC DNA]</scope>
    <source>
        <strain evidence="3">ZY111</strain>
    </source>
</reference>
<dbReference type="Proteomes" id="UP000245375">
    <property type="component" value="Unassembled WGS sequence"/>
</dbReference>
<keyword evidence="1" id="KW-0812">Transmembrane</keyword>
<dbReference type="AlphaFoldDB" id="A0A2U2X5N3"/>
<organism evidence="2 3">
    <name type="scientific">Algibacter marinivivus</name>
    <dbReference type="NCBI Taxonomy" id="2100723"/>
    <lineage>
        <taxon>Bacteria</taxon>
        <taxon>Pseudomonadati</taxon>
        <taxon>Bacteroidota</taxon>
        <taxon>Flavobacteriia</taxon>
        <taxon>Flavobacteriales</taxon>
        <taxon>Flavobacteriaceae</taxon>
        <taxon>Algibacter</taxon>
    </lineage>
</organism>
<protein>
    <submittedName>
        <fullName evidence="2">Uncharacterized protein</fullName>
    </submittedName>
</protein>
<keyword evidence="3" id="KW-1185">Reference proteome</keyword>
<dbReference type="EMBL" id="QFRI01000001">
    <property type="protein sequence ID" value="PWH83083.1"/>
    <property type="molecule type" value="Genomic_DNA"/>
</dbReference>
<comment type="caution">
    <text evidence="2">The sequence shown here is derived from an EMBL/GenBank/DDBJ whole genome shotgun (WGS) entry which is preliminary data.</text>
</comment>
<reference evidence="2 3" key="1">
    <citation type="submission" date="2018-05" db="EMBL/GenBank/DDBJ databases">
        <title>Algibacter marinivivus sp. nov., isolated from sample around a algae.</title>
        <authorList>
            <person name="Zhong X."/>
        </authorList>
    </citation>
    <scope>NUCLEOTIDE SEQUENCE [LARGE SCALE GENOMIC DNA]</scope>
    <source>
        <strain evidence="2 3">ZY111</strain>
    </source>
</reference>
<evidence type="ECO:0000313" key="3">
    <source>
        <dbReference type="Proteomes" id="UP000245375"/>
    </source>
</evidence>